<protein>
    <submittedName>
        <fullName evidence="1">Uncharacterized protein</fullName>
    </submittedName>
</protein>
<proteinExistence type="predicted"/>
<reference evidence="1" key="2">
    <citation type="submission" date="2018-05" db="EMBL/GenBank/DDBJ databases">
        <title>OpunRS2 (Oryza punctata Reference Sequence Version 2).</title>
        <authorList>
            <person name="Zhang J."/>
            <person name="Kudrna D."/>
            <person name="Lee S."/>
            <person name="Talag J."/>
            <person name="Welchert J."/>
            <person name="Wing R.A."/>
        </authorList>
    </citation>
    <scope>NUCLEOTIDE SEQUENCE [LARGE SCALE GENOMIC DNA]</scope>
</reference>
<organism evidence="1">
    <name type="scientific">Oryza punctata</name>
    <name type="common">Red rice</name>
    <dbReference type="NCBI Taxonomy" id="4537"/>
    <lineage>
        <taxon>Eukaryota</taxon>
        <taxon>Viridiplantae</taxon>
        <taxon>Streptophyta</taxon>
        <taxon>Embryophyta</taxon>
        <taxon>Tracheophyta</taxon>
        <taxon>Spermatophyta</taxon>
        <taxon>Magnoliopsida</taxon>
        <taxon>Liliopsida</taxon>
        <taxon>Poales</taxon>
        <taxon>Poaceae</taxon>
        <taxon>BOP clade</taxon>
        <taxon>Oryzoideae</taxon>
        <taxon>Oryzeae</taxon>
        <taxon>Oryzinae</taxon>
        <taxon>Oryza</taxon>
    </lineage>
</organism>
<reference evidence="1" key="1">
    <citation type="submission" date="2015-04" db="UniProtKB">
        <authorList>
            <consortium name="EnsemblPlants"/>
        </authorList>
    </citation>
    <scope>IDENTIFICATION</scope>
</reference>
<accession>A0A0E0LT61</accession>
<dbReference type="Proteomes" id="UP000026962">
    <property type="component" value="Chromosome 8"/>
</dbReference>
<dbReference type="HOGENOM" id="CLU_2149992_0_0_1"/>
<keyword evidence="2" id="KW-1185">Reference proteome</keyword>
<sequence length="112" mass="12564">MSSDMSDISSESSLHILFLFGTCNIVEQENNIMLKKFLMCFPLYFPTDAVSVMRTSSWCFREKVLIQSLYKLLAAAAIVCPRCRWFPSVRLLSAAVAYCYVVLLNTGSTGTT</sequence>
<evidence type="ECO:0000313" key="2">
    <source>
        <dbReference type="Proteomes" id="UP000026962"/>
    </source>
</evidence>
<evidence type="ECO:0000313" key="1">
    <source>
        <dbReference type="EnsemblPlants" id="OPUNC08G08130.2"/>
    </source>
</evidence>
<dbReference type="Gramene" id="OPUNC08G08130.2">
    <property type="protein sequence ID" value="OPUNC08G08130.2"/>
    <property type="gene ID" value="OPUNC08G08130"/>
</dbReference>
<dbReference type="EnsemblPlants" id="OPUNC08G08130.2">
    <property type="protein sequence ID" value="OPUNC08G08130.2"/>
    <property type="gene ID" value="OPUNC08G08130"/>
</dbReference>
<name>A0A0E0LT61_ORYPU</name>
<dbReference type="AlphaFoldDB" id="A0A0E0LT61"/>